<evidence type="ECO:0000256" key="1">
    <source>
        <dbReference type="SAM" id="Coils"/>
    </source>
</evidence>
<accession>A0A5E6RBX5</accession>
<evidence type="ECO:0000313" key="4">
    <source>
        <dbReference type="Proteomes" id="UP000326953"/>
    </source>
</evidence>
<dbReference type="SUPFAM" id="SSF58100">
    <property type="entry name" value="Bacterial hemolysins"/>
    <property type="match status" value="1"/>
</dbReference>
<dbReference type="Proteomes" id="UP000326953">
    <property type="component" value="Unassembled WGS sequence"/>
</dbReference>
<protein>
    <submittedName>
        <fullName evidence="3">Uncharacterized protein</fullName>
    </submittedName>
</protein>
<dbReference type="EMBL" id="CABVHK010000004">
    <property type="protein sequence ID" value="VVM65686.1"/>
    <property type="molecule type" value="Genomic_DNA"/>
</dbReference>
<name>A0A5E6RBX5_PSEFL</name>
<dbReference type="AlphaFoldDB" id="A0A5E6RBX5"/>
<sequence length="383" mass="41729">MNTPIGSLLLITSLEKFATCALYGQARALVTQRQQDASTFIDDPATRTLVSGLQGRLQDYARDFLDNLMPDSIASIVDVESLSLVISTLRASRQTGGDDEVATAAQQFYQMIRSDISRAQQNIAALVERTAQSAEETDKVINRLQASIDALTDELAGDKGKIASIQAAIEKTSRDMDEAVSQMLLASQSIGGNTKAIATWVFSLFGVKDEPKKTNDEPKKIKAGDKKPPALDDTPGETRKTESFPVETIGEIARGATEVVDAINSFSAFTDLLQDQYQQLYRQKAALSVAIVIKQQGLDHQLAIERFSEAASSLNGAWTQLDNSWQQALKDSSAVDDHLLDAGWERMAERVDRIKNSLTGTEGQIPRLQRKAALAVLPQGVTK</sequence>
<evidence type="ECO:0000256" key="2">
    <source>
        <dbReference type="SAM" id="MobiDB-lite"/>
    </source>
</evidence>
<proteinExistence type="predicted"/>
<dbReference type="Gene3D" id="1.20.1170.10">
    <property type="match status" value="1"/>
</dbReference>
<feature type="region of interest" description="Disordered" evidence="2">
    <location>
        <begin position="211"/>
        <end position="242"/>
    </location>
</feature>
<reference evidence="3 4" key="1">
    <citation type="submission" date="2019-09" db="EMBL/GenBank/DDBJ databases">
        <authorList>
            <person name="Chandra G."/>
            <person name="Truman W A."/>
        </authorList>
    </citation>
    <scope>NUCLEOTIDE SEQUENCE [LARGE SCALE GENOMIC DNA]</scope>
    <source>
        <strain evidence="3">PS662</strain>
    </source>
</reference>
<gene>
    <name evidence="3" type="ORF">PS662_01536</name>
</gene>
<feature type="coiled-coil region" evidence="1">
    <location>
        <begin position="109"/>
        <end position="182"/>
    </location>
</feature>
<dbReference type="RefSeq" id="WP_191632356.1">
    <property type="nucleotide sequence ID" value="NZ_CABVHK010000004.1"/>
</dbReference>
<organism evidence="3 4">
    <name type="scientific">Pseudomonas fluorescens</name>
    <dbReference type="NCBI Taxonomy" id="294"/>
    <lineage>
        <taxon>Bacteria</taxon>
        <taxon>Pseudomonadati</taxon>
        <taxon>Pseudomonadota</taxon>
        <taxon>Gammaproteobacteria</taxon>
        <taxon>Pseudomonadales</taxon>
        <taxon>Pseudomonadaceae</taxon>
        <taxon>Pseudomonas</taxon>
    </lineage>
</organism>
<keyword evidence="1" id="KW-0175">Coiled coil</keyword>
<evidence type="ECO:0000313" key="3">
    <source>
        <dbReference type="EMBL" id="VVM65686.1"/>
    </source>
</evidence>